<keyword evidence="1" id="KW-0812">Transmembrane</keyword>
<comment type="pathway">
    <text evidence="1">Glycolipid biosynthesis; glycosylphosphatidylinositol-anchor biosynthesis.</text>
</comment>
<evidence type="ECO:0000313" key="4">
    <source>
        <dbReference type="Proteomes" id="UP001196413"/>
    </source>
</evidence>
<comment type="similarity">
    <text evidence="1">Belongs to the PIGG/PIGN/PIGO family. PIGN subfamily.</text>
</comment>
<feature type="transmembrane region" description="Helical" evidence="1">
    <location>
        <begin position="277"/>
        <end position="296"/>
    </location>
</feature>
<gene>
    <name evidence="3" type="ORF">KIN20_023941</name>
</gene>
<dbReference type="EMBL" id="JAHQIW010004837">
    <property type="protein sequence ID" value="KAJ1363968.1"/>
    <property type="molecule type" value="Genomic_DNA"/>
</dbReference>
<feature type="transmembrane region" description="Helical" evidence="1">
    <location>
        <begin position="140"/>
        <end position="163"/>
    </location>
</feature>
<keyword evidence="1" id="KW-0256">Endoplasmic reticulum</keyword>
<evidence type="ECO:0000256" key="1">
    <source>
        <dbReference type="RuleBase" id="RU367138"/>
    </source>
</evidence>
<comment type="caution">
    <text evidence="1">Lacks conserved residue(s) required for the propagation of feature annotation.</text>
</comment>
<keyword evidence="1" id="KW-1133">Transmembrane helix</keyword>
<dbReference type="GO" id="GO:0005789">
    <property type="term" value="C:endoplasmic reticulum membrane"/>
    <property type="evidence" value="ECO:0007669"/>
    <property type="project" value="UniProtKB-SubCell"/>
</dbReference>
<protein>
    <recommendedName>
        <fullName evidence="1">GPI ethanolamine phosphate transferase 1</fullName>
        <ecNumber evidence="1">2.-.-.-</ecNumber>
    </recommendedName>
</protein>
<reference evidence="3" key="1">
    <citation type="submission" date="2021-06" db="EMBL/GenBank/DDBJ databases">
        <title>Parelaphostrongylus tenuis whole genome reference sequence.</title>
        <authorList>
            <person name="Garwood T.J."/>
            <person name="Larsen P.A."/>
            <person name="Fountain-Jones N.M."/>
            <person name="Garbe J.R."/>
            <person name="Macchietto M.G."/>
            <person name="Kania S.A."/>
            <person name="Gerhold R.W."/>
            <person name="Richards J.E."/>
            <person name="Wolf T.M."/>
        </authorList>
    </citation>
    <scope>NUCLEOTIDE SEQUENCE</scope>
    <source>
        <strain evidence="3">MNPRO001-30</strain>
        <tissue evidence="3">Meninges</tissue>
    </source>
</reference>
<dbReference type="GO" id="GO:0051377">
    <property type="term" value="F:mannose-ethanolamine phosphotransferase activity"/>
    <property type="evidence" value="ECO:0007669"/>
    <property type="project" value="UniProtKB-UniRule"/>
</dbReference>
<name>A0AAD5MWD5_PARTN</name>
<dbReference type="Pfam" id="PF04987">
    <property type="entry name" value="PigN"/>
    <property type="match status" value="1"/>
</dbReference>
<dbReference type="PANTHER" id="PTHR12250">
    <property type="entry name" value="PHOSPHATIDYLINOSITOL GLYCAN, CLASS N"/>
    <property type="match status" value="1"/>
</dbReference>
<feature type="transmembrane region" description="Helical" evidence="1">
    <location>
        <begin position="101"/>
        <end position="120"/>
    </location>
</feature>
<organism evidence="3 4">
    <name type="scientific">Parelaphostrongylus tenuis</name>
    <name type="common">Meningeal worm</name>
    <dbReference type="NCBI Taxonomy" id="148309"/>
    <lineage>
        <taxon>Eukaryota</taxon>
        <taxon>Metazoa</taxon>
        <taxon>Ecdysozoa</taxon>
        <taxon>Nematoda</taxon>
        <taxon>Chromadorea</taxon>
        <taxon>Rhabditida</taxon>
        <taxon>Rhabditina</taxon>
        <taxon>Rhabditomorpha</taxon>
        <taxon>Strongyloidea</taxon>
        <taxon>Metastrongylidae</taxon>
        <taxon>Parelaphostrongylus</taxon>
    </lineage>
</organism>
<keyword evidence="4" id="KW-1185">Reference proteome</keyword>
<sequence length="301" mass="34494">MALFLNVMIFVDRRFLAVVFIILSFVPNMYAEKVVQEWAKSWRTLCVILLPFPFFPNVGTFELPWLCVAAPVIFGTSLLHLSRHKMLKQKRDDLRRLSAPAFLRFLSWCSLPLSLIFPLFSSPIIFDRSMWFICSLFVPYSLLSIAYESFFILCFIPLLVMFLRFEFHHMSDVEFLRIPADRSLHLPGGAIRSGRVSGTELRIAAVCMSFVLVTLFGTGNFASMNSFNPSTLNRFISVFSPFTMAALLLFKLLIPLLMVSLLLSAVLRFDRKAVQRLSCIVLILTDLMAMCFFHQLKDEAV</sequence>
<dbReference type="InterPro" id="IPR017852">
    <property type="entry name" value="GPI_EtnP_transferase_1_C"/>
</dbReference>
<feature type="transmembrane region" description="Helical" evidence="1">
    <location>
        <begin position="242"/>
        <end position="265"/>
    </location>
</feature>
<keyword evidence="1" id="KW-0472">Membrane</keyword>
<accession>A0AAD5MWD5</accession>
<comment type="caution">
    <text evidence="3">The sequence shown here is derived from an EMBL/GenBank/DDBJ whole genome shotgun (WGS) entry which is preliminary data.</text>
</comment>
<dbReference type="PANTHER" id="PTHR12250:SF0">
    <property type="entry name" value="GPI ETHANOLAMINE PHOSPHATE TRANSFERASE 1"/>
    <property type="match status" value="1"/>
</dbReference>
<dbReference type="GO" id="GO:0006506">
    <property type="term" value="P:GPI anchor biosynthetic process"/>
    <property type="evidence" value="ECO:0007669"/>
    <property type="project" value="UniProtKB-KW"/>
</dbReference>
<keyword evidence="1" id="KW-0337">GPI-anchor biosynthesis</keyword>
<evidence type="ECO:0000313" key="3">
    <source>
        <dbReference type="EMBL" id="KAJ1363968.1"/>
    </source>
</evidence>
<proteinExistence type="inferred from homology"/>
<dbReference type="EC" id="2.-.-.-" evidence="1"/>
<feature type="transmembrane region" description="Helical" evidence="1">
    <location>
        <begin position="63"/>
        <end position="81"/>
    </location>
</feature>
<feature type="domain" description="GPI ethanolamine phosphate transferase 1 C-terminal" evidence="2">
    <location>
        <begin position="5"/>
        <end position="299"/>
    </location>
</feature>
<dbReference type="Proteomes" id="UP001196413">
    <property type="component" value="Unassembled WGS sequence"/>
</dbReference>
<dbReference type="InterPro" id="IPR007070">
    <property type="entry name" value="GPI_EtnP_transferase_1"/>
</dbReference>
<keyword evidence="1" id="KW-0808">Transferase</keyword>
<comment type="subcellular location">
    <subcellularLocation>
        <location evidence="1">Endoplasmic reticulum membrane</location>
        <topology evidence="1">Multi-pass membrane protein</topology>
    </subcellularLocation>
</comment>
<evidence type="ECO:0000259" key="2">
    <source>
        <dbReference type="Pfam" id="PF04987"/>
    </source>
</evidence>
<dbReference type="AlphaFoldDB" id="A0AAD5MWD5"/>
<comment type="function">
    <text evidence="1">Ethanolamine phosphate transferase involved in glycosylphosphatidylinositol-anchor biosynthesis. Transfers ethanolamine phosphate to the first alpha-1,4-linked mannose of the glycosylphosphatidylinositol precursor of GPI-anchor.</text>
</comment>
<feature type="transmembrane region" description="Helical" evidence="1">
    <location>
        <begin position="201"/>
        <end position="222"/>
    </location>
</feature>